<organism evidence="9 10">
    <name type="scientific">Pelotomaculum schinkii</name>
    <dbReference type="NCBI Taxonomy" id="78350"/>
    <lineage>
        <taxon>Bacteria</taxon>
        <taxon>Bacillati</taxon>
        <taxon>Bacillota</taxon>
        <taxon>Clostridia</taxon>
        <taxon>Eubacteriales</taxon>
        <taxon>Desulfotomaculaceae</taxon>
        <taxon>Pelotomaculum</taxon>
    </lineage>
</organism>
<feature type="transmembrane region" description="Helical" evidence="8">
    <location>
        <begin position="227"/>
        <end position="248"/>
    </location>
</feature>
<name>A0A4Y7RF29_9FIRM</name>
<dbReference type="Proteomes" id="UP000298324">
    <property type="component" value="Unassembled WGS sequence"/>
</dbReference>
<feature type="transmembrane region" description="Helical" evidence="8">
    <location>
        <begin position="131"/>
        <end position="155"/>
    </location>
</feature>
<evidence type="ECO:0000256" key="7">
    <source>
        <dbReference type="ARBA" id="ARBA00023136"/>
    </source>
</evidence>
<dbReference type="GO" id="GO:0015105">
    <property type="term" value="F:arsenite transmembrane transporter activity"/>
    <property type="evidence" value="ECO:0007669"/>
    <property type="project" value="TreeGrafter"/>
</dbReference>
<dbReference type="GO" id="GO:0015104">
    <property type="term" value="F:antimonite transmembrane transporter activity"/>
    <property type="evidence" value="ECO:0007669"/>
    <property type="project" value="TreeGrafter"/>
</dbReference>
<dbReference type="GO" id="GO:0015297">
    <property type="term" value="F:antiporter activity"/>
    <property type="evidence" value="ECO:0007669"/>
    <property type="project" value="InterPro"/>
</dbReference>
<feature type="transmembrane region" description="Helical" evidence="8">
    <location>
        <begin position="286"/>
        <end position="306"/>
    </location>
</feature>
<evidence type="ECO:0000256" key="4">
    <source>
        <dbReference type="ARBA" id="ARBA00022475"/>
    </source>
</evidence>
<dbReference type="InterPro" id="IPR002657">
    <property type="entry name" value="BilAc:Na_symport/Acr3"/>
</dbReference>
<reference evidence="9 10" key="1">
    <citation type="journal article" date="2018" name="Environ. Microbiol.">
        <title>Novel energy conservation strategies and behaviour of Pelotomaculum schinkii driving syntrophic propionate catabolism.</title>
        <authorList>
            <person name="Hidalgo-Ahumada C.A.P."/>
            <person name="Nobu M.K."/>
            <person name="Narihiro T."/>
            <person name="Tamaki H."/>
            <person name="Liu W.T."/>
            <person name="Kamagata Y."/>
            <person name="Stams A.J.M."/>
            <person name="Imachi H."/>
            <person name="Sousa D.Z."/>
        </authorList>
    </citation>
    <scope>NUCLEOTIDE SEQUENCE [LARGE SCALE GENOMIC DNA]</scope>
    <source>
        <strain evidence="9 10">HH</strain>
    </source>
</reference>
<evidence type="ECO:0000256" key="2">
    <source>
        <dbReference type="ARBA" id="ARBA00010110"/>
    </source>
</evidence>
<evidence type="ECO:0000313" key="9">
    <source>
        <dbReference type="EMBL" id="TEB07594.1"/>
    </source>
</evidence>
<feature type="transmembrane region" description="Helical" evidence="8">
    <location>
        <begin position="97"/>
        <end position="119"/>
    </location>
</feature>
<dbReference type="GO" id="GO:0005886">
    <property type="term" value="C:plasma membrane"/>
    <property type="evidence" value="ECO:0007669"/>
    <property type="project" value="UniProtKB-SubCell"/>
</dbReference>
<evidence type="ECO:0000256" key="1">
    <source>
        <dbReference type="ARBA" id="ARBA00004651"/>
    </source>
</evidence>
<dbReference type="AlphaFoldDB" id="A0A4Y7RF29"/>
<keyword evidence="4" id="KW-1003">Cell membrane</keyword>
<dbReference type="Pfam" id="PF01758">
    <property type="entry name" value="SBF"/>
    <property type="match status" value="1"/>
</dbReference>
<dbReference type="EMBL" id="QFGA01000001">
    <property type="protein sequence ID" value="TEB07594.1"/>
    <property type="molecule type" value="Genomic_DNA"/>
</dbReference>
<keyword evidence="7 8" id="KW-0472">Membrane</keyword>
<dbReference type="RefSeq" id="WP_190239445.1">
    <property type="nucleotide sequence ID" value="NZ_QFGA01000001.1"/>
</dbReference>
<keyword evidence="6 8" id="KW-1133">Transmembrane helix</keyword>
<dbReference type="PANTHER" id="PTHR43057">
    <property type="entry name" value="ARSENITE EFFLUX TRANSPORTER"/>
    <property type="match status" value="1"/>
</dbReference>
<protein>
    <submittedName>
        <fullName evidence="9">Sodium Bile acid symporter family protein</fullName>
    </submittedName>
</protein>
<feature type="transmembrane region" description="Helical" evidence="8">
    <location>
        <begin position="67"/>
        <end position="91"/>
    </location>
</feature>
<comment type="subcellular location">
    <subcellularLocation>
        <location evidence="1">Cell membrane</location>
        <topology evidence="1">Multi-pass membrane protein</topology>
    </subcellularLocation>
</comment>
<comment type="caution">
    <text evidence="9">The sequence shown here is derived from an EMBL/GenBank/DDBJ whole genome shotgun (WGS) entry which is preliminary data.</text>
</comment>
<keyword evidence="10" id="KW-1185">Reference proteome</keyword>
<evidence type="ECO:0000256" key="8">
    <source>
        <dbReference type="SAM" id="Phobius"/>
    </source>
</evidence>
<feature type="transmembrane region" description="Helical" evidence="8">
    <location>
        <begin position="12"/>
        <end position="31"/>
    </location>
</feature>
<proteinExistence type="inferred from homology"/>
<evidence type="ECO:0000256" key="3">
    <source>
        <dbReference type="ARBA" id="ARBA00022448"/>
    </source>
</evidence>
<feature type="transmembrane region" description="Helical" evidence="8">
    <location>
        <begin position="161"/>
        <end position="183"/>
    </location>
</feature>
<dbReference type="Gene3D" id="1.20.1530.20">
    <property type="match status" value="1"/>
</dbReference>
<dbReference type="PANTHER" id="PTHR43057:SF1">
    <property type="entry name" value="ARSENICAL-RESISTANCE PROTEIN 3"/>
    <property type="match status" value="1"/>
</dbReference>
<sequence>MNLFLLPSRNIVVTIPLVLAVGFVTGLLMDTSVLKNYLLLVTILMIYPTMIGYKVTEVINFNHTRLLLAASVINFVLVPVLAYILGIVFLLKDPQLFAGLAIASLLPTSNMTIAFTHFARGNIPAAIKLTVISLVLGSIAVPWYLLVMVGSYIYIDIVAVLKTVAMVIFLPLVMGFATYSLLLKKYTREEFNKSVKPLLPATTAWGMVYMMFTGISTNAQMIVSQPGLLFIAIIVWMVFYFLNYLMAVKIGRWYFCREDALTLVFGTVLRNLAISIGLAATAFGVTAAFMVSLAFLFQGQSAAWFIRINEKYKILPEENPVSTQGKCN</sequence>
<feature type="transmembrane region" description="Helical" evidence="8">
    <location>
        <begin position="37"/>
        <end position="55"/>
    </location>
</feature>
<evidence type="ECO:0000313" key="10">
    <source>
        <dbReference type="Proteomes" id="UP000298324"/>
    </source>
</evidence>
<keyword evidence="5 8" id="KW-0812">Transmembrane</keyword>
<dbReference type="InterPro" id="IPR004706">
    <property type="entry name" value="Arsenical-R_Acr3"/>
</dbReference>
<keyword evidence="3" id="KW-0813">Transport</keyword>
<comment type="similarity">
    <text evidence="2">Belongs to the arsenical resistance-3 (ACR3) (TC 2.A.59) family.</text>
</comment>
<accession>A0A4Y7RF29</accession>
<gene>
    <name evidence="9" type="ORF">Psch_01149</name>
</gene>
<evidence type="ECO:0000256" key="6">
    <source>
        <dbReference type="ARBA" id="ARBA00022989"/>
    </source>
</evidence>
<dbReference type="InterPro" id="IPR038770">
    <property type="entry name" value="Na+/solute_symporter_sf"/>
</dbReference>
<feature type="transmembrane region" description="Helical" evidence="8">
    <location>
        <begin position="195"/>
        <end position="215"/>
    </location>
</feature>
<evidence type="ECO:0000256" key="5">
    <source>
        <dbReference type="ARBA" id="ARBA00022692"/>
    </source>
</evidence>